<protein>
    <recommendedName>
        <fullName evidence="2">Glycosyl hydrolase-like 10 domain-containing protein</fullName>
    </recommendedName>
</protein>
<dbReference type="Gene3D" id="3.20.20.80">
    <property type="entry name" value="Glycosidases"/>
    <property type="match status" value="1"/>
</dbReference>
<dbReference type="PANTHER" id="PTHR43405:SF1">
    <property type="entry name" value="GLYCOSYL HYDROLASE DIGH"/>
    <property type="match status" value="1"/>
</dbReference>
<dbReference type="Pfam" id="PF02638">
    <property type="entry name" value="GHL10"/>
    <property type="match status" value="1"/>
</dbReference>
<sequence>MIKTNLHISLISGLFLLLLAVPVFAQVKGMWVVRYSLTSPQNVKKIVAQAHQAGVNNLFVQFYARGEAYYDSKLAPTADCVTRNFDPLALMVKECKARGIKIHAWINVYFVWSSDRRPRDGRHAYYQDDGWFAADPQGRSLKDYSQKELGQRNLEGVYLSPSSPEVKTYLRELVREILFKYDVDGIHLDYVRYGSINYSYDVSSRTSFYNQYKVDPFALLEGNRALEPYWATWQQWRMYQISDLVAQLKLDIMKFNPWVQLSAAVKPDPDEARLSFGQDWPAWLENRWADFVVLMDYSSNTGTVVRLARKAVAYKGQGQVYVGLGAWRDSMDGLMEKIRALRKAGINDIVLFSYDGLAQRKISFEMLKHRGF</sequence>
<feature type="domain" description="Glycosyl hydrolase-like 10" evidence="2">
    <location>
        <begin position="29"/>
        <end position="303"/>
    </location>
</feature>
<dbReference type="AlphaFoldDB" id="A0A1F5RGQ7"/>
<dbReference type="Proteomes" id="UP000177230">
    <property type="component" value="Unassembled WGS sequence"/>
</dbReference>
<name>A0A1F5RGQ7_9BACT</name>
<dbReference type="EMBL" id="MFFM01000016">
    <property type="protein sequence ID" value="OGF13514.1"/>
    <property type="molecule type" value="Genomic_DNA"/>
</dbReference>
<proteinExistence type="predicted"/>
<dbReference type="InterPro" id="IPR017853">
    <property type="entry name" value="GH"/>
</dbReference>
<dbReference type="SUPFAM" id="SSF51445">
    <property type="entry name" value="(Trans)glycosidases"/>
    <property type="match status" value="1"/>
</dbReference>
<evidence type="ECO:0000256" key="1">
    <source>
        <dbReference type="ARBA" id="ARBA00022729"/>
    </source>
</evidence>
<evidence type="ECO:0000259" key="2">
    <source>
        <dbReference type="Pfam" id="PF02638"/>
    </source>
</evidence>
<evidence type="ECO:0000313" key="4">
    <source>
        <dbReference type="Proteomes" id="UP000177230"/>
    </source>
</evidence>
<organism evidence="3 4">
    <name type="scientific">Candidatus Edwardsbacteria bacterium GWF2_54_11</name>
    <dbReference type="NCBI Taxonomy" id="1817851"/>
    <lineage>
        <taxon>Bacteria</taxon>
        <taxon>Candidatus Edwardsiibacteriota</taxon>
    </lineage>
</organism>
<dbReference type="PANTHER" id="PTHR43405">
    <property type="entry name" value="GLYCOSYL HYDROLASE DIGH"/>
    <property type="match status" value="1"/>
</dbReference>
<evidence type="ECO:0000313" key="3">
    <source>
        <dbReference type="EMBL" id="OGF13514.1"/>
    </source>
</evidence>
<keyword evidence="1" id="KW-0732">Signal</keyword>
<dbReference type="InterPro" id="IPR052177">
    <property type="entry name" value="Divisome_Glycosyl_Hydrolase"/>
</dbReference>
<gene>
    <name evidence="3" type="ORF">A2024_11360</name>
</gene>
<dbReference type="InterPro" id="IPR003790">
    <property type="entry name" value="GHL10"/>
</dbReference>
<comment type="caution">
    <text evidence="3">The sequence shown here is derived from an EMBL/GenBank/DDBJ whole genome shotgun (WGS) entry which is preliminary data.</text>
</comment>
<reference evidence="3 4" key="1">
    <citation type="journal article" date="2016" name="Nat. Commun.">
        <title>Thousands of microbial genomes shed light on interconnected biogeochemical processes in an aquifer system.</title>
        <authorList>
            <person name="Anantharaman K."/>
            <person name="Brown C.T."/>
            <person name="Hug L.A."/>
            <person name="Sharon I."/>
            <person name="Castelle C.J."/>
            <person name="Probst A.J."/>
            <person name="Thomas B.C."/>
            <person name="Singh A."/>
            <person name="Wilkins M.J."/>
            <person name="Karaoz U."/>
            <person name="Brodie E.L."/>
            <person name="Williams K.H."/>
            <person name="Hubbard S.S."/>
            <person name="Banfield J.F."/>
        </authorList>
    </citation>
    <scope>NUCLEOTIDE SEQUENCE [LARGE SCALE GENOMIC DNA]</scope>
</reference>
<accession>A0A1F5RGQ7</accession>